<dbReference type="EMBL" id="CP025003">
    <property type="protein sequence ID" value="ATZ95772.1"/>
    <property type="molecule type" value="Genomic_DNA"/>
</dbReference>
<evidence type="ECO:0000313" key="2">
    <source>
        <dbReference type="Proteomes" id="UP000231901"/>
    </source>
</evidence>
<dbReference type="Gene3D" id="3.40.50.720">
    <property type="entry name" value="NAD(P)-binding Rossmann-like Domain"/>
    <property type="match status" value="1"/>
</dbReference>
<dbReference type="GeneID" id="66566294"/>
<dbReference type="SUPFAM" id="SSF51735">
    <property type="entry name" value="NAD(P)-binding Rossmann-fold domains"/>
    <property type="match status" value="1"/>
</dbReference>
<dbReference type="RefSeq" id="WP_100850113.1">
    <property type="nucleotide sequence ID" value="NZ_BMJF01000019.1"/>
</dbReference>
<dbReference type="AlphaFoldDB" id="A0A2K8QQV8"/>
<dbReference type="KEGG" id="dfn:CVE23_18435"/>
<dbReference type="PANTHER" id="PTHR14097">
    <property type="entry name" value="OXIDOREDUCTASE HTATIP2"/>
    <property type="match status" value="1"/>
</dbReference>
<protein>
    <submittedName>
        <fullName evidence="1">NAD-dependent dehydratase</fullName>
    </submittedName>
</protein>
<dbReference type="InterPro" id="IPR036291">
    <property type="entry name" value="NAD(P)-bd_dom_sf"/>
</dbReference>
<reference evidence="2" key="1">
    <citation type="journal article" date="2018" name="Genome Announc.">
        <title>Complete genome sequence of a Dickeya fangzhongdai type strain causing bleeding canker of pear tree trunks.</title>
        <authorList>
            <person name="Zhao Y."/>
            <person name="Tian Y."/>
            <person name="Li X."/>
            <person name="Hu B."/>
        </authorList>
    </citation>
    <scope>NUCLEOTIDE SEQUENCE [LARGE SCALE GENOMIC DNA]</scope>
    <source>
        <strain evidence="2">DSM 101947</strain>
    </source>
</reference>
<dbReference type="Proteomes" id="UP000231901">
    <property type="component" value="Chromosome"/>
</dbReference>
<keyword evidence="2" id="KW-1185">Reference proteome</keyword>
<gene>
    <name evidence="1" type="ORF">CVE23_18435</name>
</gene>
<evidence type="ECO:0000313" key="1">
    <source>
        <dbReference type="EMBL" id="ATZ95772.1"/>
    </source>
</evidence>
<sequence>MRLLLIGATGLVGHQVLLKALADTRITQLVAPVRRALPAHDKLIASPVNFDQLPEDADWWQADAVICTLGTTIKAAGSQAAFYRVDHDYPLTAARLAHAHGTPAYVLNSASGANVSSRFFYNRVKGELERDLAGVGFSSLTLVRPGLIGGERDERRPGEWVAQQALRVLHPLLPLSWRINPAERIADALLAAALNPAAGVRAITSEHLV</sequence>
<accession>A0A2K8QQV8</accession>
<dbReference type="PANTHER" id="PTHR14097:SF7">
    <property type="entry name" value="OXIDOREDUCTASE HTATIP2"/>
    <property type="match status" value="1"/>
</dbReference>
<organism evidence="1 2">
    <name type="scientific">Dickeya fangzhongdai</name>
    <dbReference type="NCBI Taxonomy" id="1778540"/>
    <lineage>
        <taxon>Bacteria</taxon>
        <taxon>Pseudomonadati</taxon>
        <taxon>Pseudomonadota</taxon>
        <taxon>Gammaproteobacteria</taxon>
        <taxon>Enterobacterales</taxon>
        <taxon>Pectobacteriaceae</taxon>
        <taxon>Dickeya</taxon>
    </lineage>
</organism>
<name>A0A2K8QQV8_9GAMM</name>
<proteinExistence type="predicted"/>